<dbReference type="HAMAP" id="MF_02033">
    <property type="entry name" value="FtsA"/>
    <property type="match status" value="1"/>
</dbReference>
<dbReference type="InterPro" id="IPR050696">
    <property type="entry name" value="FtsA/MreB"/>
</dbReference>
<dbReference type="InterPro" id="IPR003494">
    <property type="entry name" value="SHS2_FtsA"/>
</dbReference>
<dbReference type="InterPro" id="IPR020823">
    <property type="entry name" value="Cell_div_FtsA"/>
</dbReference>
<gene>
    <name evidence="5 8" type="primary">ftsA</name>
    <name evidence="8" type="ordered locus">BAnh1_08350</name>
</gene>
<dbReference type="KEGG" id="baus:BAnh1_08350"/>
<dbReference type="PANTHER" id="PTHR32432">
    <property type="entry name" value="CELL DIVISION PROTEIN FTSA-RELATED"/>
    <property type="match status" value="1"/>
</dbReference>
<evidence type="ECO:0000256" key="4">
    <source>
        <dbReference type="ARBA" id="ARBA00023306"/>
    </source>
</evidence>
<dbReference type="PATRIC" id="fig|1094489.3.peg.1011"/>
<evidence type="ECO:0000259" key="7">
    <source>
        <dbReference type="SMART" id="SM00842"/>
    </source>
</evidence>
<keyword evidence="9" id="KW-1185">Reference proteome</keyword>
<dbReference type="NCBIfam" id="TIGR01174">
    <property type="entry name" value="ftsA"/>
    <property type="match status" value="1"/>
</dbReference>
<dbReference type="OrthoDB" id="9810567at2"/>
<dbReference type="GO" id="GO:0032153">
    <property type="term" value="C:cell division site"/>
    <property type="evidence" value="ECO:0007669"/>
    <property type="project" value="UniProtKB-UniRule"/>
</dbReference>
<sequence>MLLGSHHGGGRKTRFLTVLDVGSSKVVCFIACLRPLERAQCLHGRTHSMEILGFGVQRSRGVKSGIVTDMLAAEKSIRLAVDAAEKMAGLIVDSVIVNFSSSRLKSALVSGIARLGGREVTARDMRTALADVSRKAFDTERHIMHSVPISYSLDGDKGIFDPVGMMGGSLGMDVHVVTAEMAPLRNLEACINRAHLSVEAMVATPFASGLSVLMSDEARLGAACIDFGGGTTTFSVFYEGKFVHADALAVGGRHITLDVARGLSMSVEEAERLKVIYGSTFLASADDRRMINVVEIGGERREAQYPRAVLGRIVRARVEEILEMIRDCLSRSGFGHVIGKRVVLTGGASQLTGLPEVARSILGRDVRMGRPLGISKLPSLAKGAAFSSAAGLLIYPQLAGFEERTIQVAVNSLLTGTGGYFQRVSQWLRESF</sequence>
<evidence type="ECO:0000256" key="3">
    <source>
        <dbReference type="ARBA" id="ARBA00023136"/>
    </source>
</evidence>
<name>M1PDP0_BARAA</name>
<feature type="domain" description="SHS2" evidence="7">
    <location>
        <begin position="16"/>
        <end position="212"/>
    </location>
</feature>
<evidence type="ECO:0000256" key="1">
    <source>
        <dbReference type="ARBA" id="ARBA00022475"/>
    </source>
</evidence>
<dbReference type="Gene3D" id="3.30.1490.110">
    <property type="match status" value="1"/>
</dbReference>
<evidence type="ECO:0000313" key="9">
    <source>
        <dbReference type="Proteomes" id="UP000011729"/>
    </source>
</evidence>
<comment type="function">
    <text evidence="5 6">Cell division protein that is involved in the assembly of the Z ring. May serve as a membrane anchor for the Z ring.</text>
</comment>
<dbReference type="eggNOG" id="COG0849">
    <property type="taxonomic scope" value="Bacteria"/>
</dbReference>
<accession>M1PDP0</accession>
<keyword evidence="4 5" id="KW-0131">Cell cycle</keyword>
<comment type="subunit">
    <text evidence="5">Self-interacts. Interacts with FtsZ.</text>
</comment>
<evidence type="ECO:0000256" key="2">
    <source>
        <dbReference type="ARBA" id="ARBA00022618"/>
    </source>
</evidence>
<comment type="similarity">
    <text evidence="5 6">Belongs to the FtsA/MreB family.</text>
</comment>
<dbReference type="Proteomes" id="UP000011729">
    <property type="component" value="Chromosome"/>
</dbReference>
<dbReference type="SMART" id="SM00842">
    <property type="entry name" value="FtsA"/>
    <property type="match status" value="1"/>
</dbReference>
<dbReference type="GO" id="GO:0043093">
    <property type="term" value="P:FtsZ-dependent cytokinesis"/>
    <property type="evidence" value="ECO:0007669"/>
    <property type="project" value="UniProtKB-UniRule"/>
</dbReference>
<reference evidence="8 9" key="1">
    <citation type="journal article" date="2013" name="PLoS Genet.">
        <title>A gene transfer agent and a dynamic repertoire of secretion systems hold the keys to the explosive radiation of the emerging pathogen Bartonella.</title>
        <authorList>
            <person name="Guy L."/>
            <person name="Nystedt B."/>
            <person name="Toft C."/>
            <person name="Zaremba-Niedzwiedzka K."/>
            <person name="Berglund E.C."/>
            <person name="Granberg F."/>
            <person name="Naslund K."/>
            <person name="Eriksson A.S."/>
            <person name="Andersson S.G."/>
        </authorList>
    </citation>
    <scope>NUCLEOTIDE SEQUENCE [LARGE SCALE GENOMIC DNA]</scope>
    <source>
        <strain evidence="8 9">Aust/NH1</strain>
    </source>
</reference>
<dbReference type="CDD" id="cd24048">
    <property type="entry name" value="ASKHA_NBD_FtsA"/>
    <property type="match status" value="1"/>
</dbReference>
<dbReference type="Gene3D" id="3.30.420.40">
    <property type="match status" value="1"/>
</dbReference>
<dbReference type="GO" id="GO:0009898">
    <property type="term" value="C:cytoplasmic side of plasma membrane"/>
    <property type="evidence" value="ECO:0007669"/>
    <property type="project" value="UniProtKB-UniRule"/>
</dbReference>
<dbReference type="HOGENOM" id="CLU_037850_3_0_5"/>
<proteinExistence type="inferred from homology"/>
<dbReference type="RefSeq" id="WP_015398218.1">
    <property type="nucleotide sequence ID" value="NC_020300.1"/>
</dbReference>
<protein>
    <recommendedName>
        <fullName evidence="5 6">Cell division protein FtsA</fullName>
    </recommendedName>
</protein>
<keyword evidence="5" id="KW-0997">Cell inner membrane</keyword>
<keyword evidence="3 5" id="KW-0472">Membrane</keyword>
<dbReference type="InterPro" id="IPR043129">
    <property type="entry name" value="ATPase_NBD"/>
</dbReference>
<dbReference type="SUPFAM" id="SSF53067">
    <property type="entry name" value="Actin-like ATPase domain"/>
    <property type="match status" value="2"/>
</dbReference>
<keyword evidence="2 5" id="KW-0132">Cell division</keyword>
<dbReference type="STRING" id="1094489.BAnh1_08350"/>
<evidence type="ECO:0000256" key="5">
    <source>
        <dbReference type="HAMAP-Rule" id="MF_02033"/>
    </source>
</evidence>
<evidence type="ECO:0000256" key="6">
    <source>
        <dbReference type="PIRNR" id="PIRNR003101"/>
    </source>
</evidence>
<organism evidence="8 9">
    <name type="scientific">Bartonella australis (strain Aust/NH1)</name>
    <dbReference type="NCBI Taxonomy" id="1094489"/>
    <lineage>
        <taxon>Bacteria</taxon>
        <taxon>Pseudomonadati</taxon>
        <taxon>Pseudomonadota</taxon>
        <taxon>Alphaproteobacteria</taxon>
        <taxon>Hyphomicrobiales</taxon>
        <taxon>Bartonellaceae</taxon>
        <taxon>Bartonella</taxon>
    </lineage>
</organism>
<dbReference type="PIRSF" id="PIRSF003101">
    <property type="entry name" value="FtsA"/>
    <property type="match status" value="1"/>
</dbReference>
<dbReference type="AlphaFoldDB" id="M1PDP0"/>
<dbReference type="Pfam" id="PF02491">
    <property type="entry name" value="SHS2_FTSA"/>
    <property type="match status" value="1"/>
</dbReference>
<dbReference type="EMBL" id="CP003123">
    <property type="protein sequence ID" value="AGF74711.1"/>
    <property type="molecule type" value="Genomic_DNA"/>
</dbReference>
<evidence type="ECO:0000313" key="8">
    <source>
        <dbReference type="EMBL" id="AGF74711.1"/>
    </source>
</evidence>
<dbReference type="Pfam" id="PF14450">
    <property type="entry name" value="FtsA"/>
    <property type="match status" value="1"/>
</dbReference>
<comment type="subcellular location">
    <subcellularLocation>
        <location evidence="5">Cell inner membrane</location>
        <topology evidence="5">Peripheral membrane protein</topology>
        <orientation evidence="5">Cytoplasmic side</orientation>
    </subcellularLocation>
    <text evidence="5">Localizes to the Z ring in an FtsZ-dependent manner. Targeted to the membrane through a conserved C-terminal amphipathic helix.</text>
</comment>
<dbReference type="PANTHER" id="PTHR32432:SF4">
    <property type="entry name" value="CELL DIVISION PROTEIN FTSA"/>
    <property type="match status" value="1"/>
</dbReference>
<keyword evidence="1 5" id="KW-1003">Cell membrane</keyword>